<dbReference type="InterPro" id="IPR027417">
    <property type="entry name" value="P-loop_NTPase"/>
</dbReference>
<dbReference type="CDD" id="cd00200">
    <property type="entry name" value="WD40"/>
    <property type="match status" value="2"/>
</dbReference>
<dbReference type="InterPro" id="IPR036322">
    <property type="entry name" value="WD40_repeat_dom_sf"/>
</dbReference>
<dbReference type="PROSITE" id="PS00678">
    <property type="entry name" value="WD_REPEATS_1"/>
    <property type="match status" value="6"/>
</dbReference>
<dbReference type="EMBL" id="CAFZ01000127">
    <property type="protein sequence ID" value="CCA71603.1"/>
    <property type="molecule type" value="Genomic_DNA"/>
</dbReference>
<evidence type="ECO:0000313" key="6">
    <source>
        <dbReference type="Proteomes" id="UP000007148"/>
    </source>
</evidence>
<feature type="repeat" description="WD" evidence="3">
    <location>
        <begin position="910"/>
        <end position="951"/>
    </location>
</feature>
<feature type="repeat" description="WD" evidence="3">
    <location>
        <begin position="738"/>
        <end position="779"/>
    </location>
</feature>
<organism evidence="5 6">
    <name type="scientific">Serendipita indica (strain DSM 11827)</name>
    <name type="common">Root endophyte fungus</name>
    <name type="synonym">Piriformospora indica</name>
    <dbReference type="NCBI Taxonomy" id="1109443"/>
    <lineage>
        <taxon>Eukaryota</taxon>
        <taxon>Fungi</taxon>
        <taxon>Dikarya</taxon>
        <taxon>Basidiomycota</taxon>
        <taxon>Agaricomycotina</taxon>
        <taxon>Agaricomycetes</taxon>
        <taxon>Sebacinales</taxon>
        <taxon>Serendipitaceae</taxon>
        <taxon>Serendipita</taxon>
    </lineage>
</organism>
<dbReference type="SUPFAM" id="SSF50978">
    <property type="entry name" value="WD40 repeat-like"/>
    <property type="match status" value="1"/>
</dbReference>
<dbReference type="InterPro" id="IPR015943">
    <property type="entry name" value="WD40/YVTN_repeat-like_dom_sf"/>
</dbReference>
<gene>
    <name evidence="5" type="ORF">PIIN_05539</name>
</gene>
<dbReference type="AlphaFoldDB" id="G4TJW0"/>
<feature type="repeat" description="WD" evidence="3">
    <location>
        <begin position="609"/>
        <end position="650"/>
    </location>
</feature>
<protein>
    <submittedName>
        <fullName evidence="5">Related to WD40-repeat protein (Notchless protein)</fullName>
    </submittedName>
</protein>
<dbReference type="InterPro" id="IPR020472">
    <property type="entry name" value="WD40_PAC1"/>
</dbReference>
<dbReference type="SMART" id="SM00320">
    <property type="entry name" value="WD40"/>
    <property type="match status" value="14"/>
</dbReference>
<evidence type="ECO:0000259" key="4">
    <source>
        <dbReference type="Pfam" id="PF24883"/>
    </source>
</evidence>
<evidence type="ECO:0000313" key="5">
    <source>
        <dbReference type="EMBL" id="CCA71603.1"/>
    </source>
</evidence>
<keyword evidence="1 3" id="KW-0853">WD repeat</keyword>
<feature type="repeat" description="WD" evidence="3">
    <location>
        <begin position="566"/>
        <end position="607"/>
    </location>
</feature>
<dbReference type="InParanoid" id="G4TJW0"/>
<dbReference type="PROSITE" id="PS50082">
    <property type="entry name" value="WD_REPEATS_2"/>
    <property type="match status" value="14"/>
</dbReference>
<feature type="repeat" description="WD" evidence="3">
    <location>
        <begin position="695"/>
        <end position="736"/>
    </location>
</feature>
<feature type="domain" description="Nephrocystin 3-like N-terminal" evidence="4">
    <location>
        <begin position="72"/>
        <end position="225"/>
    </location>
</feature>
<dbReference type="PANTHER" id="PTHR19848:SF8">
    <property type="entry name" value="F-BOX AND WD REPEAT DOMAIN CONTAINING 7"/>
    <property type="match status" value="1"/>
</dbReference>
<accession>G4TJW0</accession>
<evidence type="ECO:0000256" key="3">
    <source>
        <dbReference type="PROSITE-ProRule" id="PRU00221"/>
    </source>
</evidence>
<dbReference type="PROSITE" id="PS50294">
    <property type="entry name" value="WD_REPEATS_REGION"/>
    <property type="match status" value="13"/>
</dbReference>
<name>G4TJW0_SERID</name>
<dbReference type="eggNOG" id="KOG4155">
    <property type="taxonomic scope" value="Eukaryota"/>
</dbReference>
<dbReference type="SUPFAM" id="SSF52540">
    <property type="entry name" value="P-loop containing nucleoside triphosphate hydrolases"/>
    <property type="match status" value="1"/>
</dbReference>
<keyword evidence="6" id="KW-1185">Reference proteome</keyword>
<dbReference type="Pfam" id="PF24883">
    <property type="entry name" value="NPHP3_N"/>
    <property type="match status" value="1"/>
</dbReference>
<dbReference type="SUPFAM" id="SSF50998">
    <property type="entry name" value="Quinoprotein alcohol dehydrogenase-like"/>
    <property type="match status" value="1"/>
</dbReference>
<dbReference type="Gene3D" id="3.40.50.300">
    <property type="entry name" value="P-loop containing nucleotide triphosphate hydrolases"/>
    <property type="match status" value="1"/>
</dbReference>
<dbReference type="InterPro" id="IPR011047">
    <property type="entry name" value="Quinoprotein_ADH-like_sf"/>
</dbReference>
<feature type="repeat" description="WD" evidence="3">
    <location>
        <begin position="1125"/>
        <end position="1155"/>
    </location>
</feature>
<reference evidence="5 6" key="1">
    <citation type="journal article" date="2011" name="PLoS Pathog.">
        <title>Endophytic Life Strategies Decoded by Genome and Transcriptome Analyses of the Mutualistic Root Symbiont Piriformospora indica.</title>
        <authorList>
            <person name="Zuccaro A."/>
            <person name="Lahrmann U."/>
            <person name="Guldener U."/>
            <person name="Langen G."/>
            <person name="Pfiffi S."/>
            <person name="Biedenkopf D."/>
            <person name="Wong P."/>
            <person name="Samans B."/>
            <person name="Grimm C."/>
            <person name="Basiewicz M."/>
            <person name="Murat C."/>
            <person name="Martin F."/>
            <person name="Kogel K.H."/>
        </authorList>
    </citation>
    <scope>NUCLEOTIDE SEQUENCE [LARGE SCALE GENOMIC DNA]</scope>
    <source>
        <strain evidence="5 6">DSM 11827</strain>
    </source>
</reference>
<dbReference type="Proteomes" id="UP000007148">
    <property type="component" value="Unassembled WGS sequence"/>
</dbReference>
<feature type="repeat" description="WD" evidence="3">
    <location>
        <begin position="996"/>
        <end position="1028"/>
    </location>
</feature>
<dbReference type="Gene3D" id="2.130.10.10">
    <property type="entry name" value="YVTN repeat-like/Quinoprotein amine dehydrogenase"/>
    <property type="match status" value="5"/>
</dbReference>
<keyword evidence="2" id="KW-0677">Repeat</keyword>
<feature type="repeat" description="WD" evidence="3">
    <location>
        <begin position="1039"/>
        <end position="1080"/>
    </location>
</feature>
<feature type="repeat" description="WD" evidence="3">
    <location>
        <begin position="824"/>
        <end position="865"/>
    </location>
</feature>
<dbReference type="OrthoDB" id="538223at2759"/>
<feature type="repeat" description="WD" evidence="3">
    <location>
        <begin position="781"/>
        <end position="822"/>
    </location>
</feature>
<feature type="repeat" description="WD" evidence="3">
    <location>
        <begin position="1082"/>
        <end position="1123"/>
    </location>
</feature>
<evidence type="ECO:0000256" key="1">
    <source>
        <dbReference type="ARBA" id="ARBA00022574"/>
    </source>
</evidence>
<dbReference type="PRINTS" id="PR00320">
    <property type="entry name" value="GPROTEINBRPT"/>
</dbReference>
<dbReference type="InterPro" id="IPR001680">
    <property type="entry name" value="WD40_rpt"/>
</dbReference>
<dbReference type="PANTHER" id="PTHR19848">
    <property type="entry name" value="WD40 REPEAT PROTEIN"/>
    <property type="match status" value="1"/>
</dbReference>
<dbReference type="STRING" id="1109443.G4TJW0"/>
<evidence type="ECO:0000256" key="2">
    <source>
        <dbReference type="ARBA" id="ARBA00022737"/>
    </source>
</evidence>
<comment type="caution">
    <text evidence="5">The sequence shown here is derived from an EMBL/GenBank/DDBJ whole genome shotgun (WGS) entry which is preliminary data.</text>
</comment>
<dbReference type="InterPro" id="IPR019775">
    <property type="entry name" value="WD40_repeat_CS"/>
</dbReference>
<sequence length="1165" mass="128046">MHTTVVGLKEKRDRSKLSFFKAIGKVKIDAEEIRKFNRDIEDRHRQFMIQNALGVLIALRVQAVEQKILQMISRWSDDDTSDKPIFWLCDIAGSGKSTVAMSALEKWREKGMLGGRFFFSIASNERSSTDRFCSTIARNLVHYIPELTSSIAEAVKRNPSFMQSSLEEQFKMFVTGPLHSRQEAVIIVVDAVDECKSGSQRRKLLETLSTAVRECKKIKIFMTSRPDPVIEAVLGSLAIKAKLEDRLHDVKYRDNVDDIAIYVNQSLDGLLSVDKKQRLVEKADGLFIWASTACQMLTSDTSLSSPEDIYERLISMDDSGVIDDVYDLVFERTDPRHYTILCATLGLLLAAFEPLTINDLDDLLKHIRCKRIYIDIANAHGQAASWCVKCFKSQAEGLKFNICQIESSFDLNKEIPDLDTKVSTFISRRLRYASSHWLFHIAETNNNWRYTLKEEVQCIIRSPYVLYWMEVLSFTGGIARAITGLRAATGHIGLKEDTKTSMTEVQRFIMTFSVPIQDSAPHIYISALPFSPKSSILHKDALHQYPNTLTVVQGLDDEYPRFPRSLRGHQGPVRAVAFSPDGLTIASGSYDRTIRLWDATTGQPLGEPLQGHSDSICALAFSPDGSKIASGSCDKTIRLWDPVAGQALREPLRSYRGRPVAIAFSPDSSRIVSSWSGEVIQLWDAATGRSVGKPLEGHKGWIWAIAFSPDGSQIASGSSNQTIRLWDAATGHPLGQPLRGHKDIVIAVAFSLDGSQVLSVSTDNTIGLWDAVTGQSLRKSTLGRECSFWAVAFSPDRSRIVTGSPDQTVRLWDATTGQPLGEPLRGHDDGVITVAFSPEGSRIVSGSTDKMIRLWDVVTGQPLGEPPLGHEDWVWAIALSPDGLKIASGSTDKTIRLWNAVTGELFGEPIRGHNDSICTIAFSPDGSRIVTGSDDKTIQLWDSRTGHSLGEPLRGHESSVWAVAFSPDGLRIVSGSPDETIRMWDAVTGQSLGEPARGHKGGAHAVRFSPNGAQIVSGSWDGTLQLWDPASLRPLGEALIGHEDSVWALEFSPDDSRIVSGSSDATIRLWDATTGQPLGRALRGHKGTVNAVSFSPDGSRIISGSHDSTIRLWDAVTGQLLGEPLRGHEASVRVVAFLPDGVRIISGSDDNTVRLHMGITLATMA</sequence>
<feature type="repeat" description="WD" evidence="3">
    <location>
        <begin position="652"/>
        <end position="693"/>
    </location>
</feature>
<feature type="repeat" description="WD" evidence="3">
    <location>
        <begin position="953"/>
        <end position="994"/>
    </location>
</feature>
<dbReference type="InterPro" id="IPR056884">
    <property type="entry name" value="NPHP3-like_N"/>
</dbReference>
<feature type="repeat" description="WD" evidence="3">
    <location>
        <begin position="867"/>
        <end position="908"/>
    </location>
</feature>
<dbReference type="Pfam" id="PF00400">
    <property type="entry name" value="WD40"/>
    <property type="match status" value="13"/>
</dbReference>
<proteinExistence type="predicted"/>
<dbReference type="HOGENOM" id="CLU_000288_6_0_1"/>